<dbReference type="SFLD" id="SFLDS00003">
    <property type="entry name" value="Haloacid_Dehalogenase"/>
    <property type="match status" value="1"/>
</dbReference>
<dbReference type="InterPro" id="IPR023198">
    <property type="entry name" value="PGP-like_dom2"/>
</dbReference>
<dbReference type="PANTHER" id="PTHR43434">
    <property type="entry name" value="PHOSPHOGLYCOLATE PHOSPHATASE"/>
    <property type="match status" value="1"/>
</dbReference>
<dbReference type="InterPro" id="IPR050155">
    <property type="entry name" value="HAD-like_hydrolase_sf"/>
</dbReference>
<dbReference type="Pfam" id="PF13419">
    <property type="entry name" value="HAD_2"/>
    <property type="match status" value="1"/>
</dbReference>
<comment type="caution">
    <text evidence="1">The sequence shown here is derived from an EMBL/GenBank/DDBJ whole genome shotgun (WGS) entry which is preliminary data.</text>
</comment>
<dbReference type="GO" id="GO:0005829">
    <property type="term" value="C:cytosol"/>
    <property type="evidence" value="ECO:0007669"/>
    <property type="project" value="TreeGrafter"/>
</dbReference>
<dbReference type="RefSeq" id="WP_094365229.1">
    <property type="nucleotide sequence ID" value="NZ_NMVQ01000045.1"/>
</dbReference>
<protein>
    <submittedName>
        <fullName evidence="1">Haloacid dehalogenase</fullName>
    </submittedName>
</protein>
<dbReference type="InterPro" id="IPR023214">
    <property type="entry name" value="HAD_sf"/>
</dbReference>
<sequence>MSGFDAVLFDLDGTIADSSDIICRAQAQTCAEFGHPVSPESLRPYVGPPPWFTFGEVTGEPPEVVERMVRSYRALYAELLPQTPVFQPVVGLLERLHAAGMPLALATSKQRAAALRLLELHGLAEPFRVIQGAGDNATSADKAVVVGRALADLRALGVLAERPVLVGDRSHDVEGAARHGVPTILVGWGYGSAEERAAASAVAADVVELEALLSGR</sequence>
<dbReference type="OrthoDB" id="9797743at2"/>
<accession>A0A255GQN2</accession>
<dbReference type="InterPro" id="IPR041492">
    <property type="entry name" value="HAD_2"/>
</dbReference>
<keyword evidence="2" id="KW-1185">Reference proteome</keyword>
<dbReference type="Gene3D" id="3.40.50.1000">
    <property type="entry name" value="HAD superfamily/HAD-like"/>
    <property type="match status" value="1"/>
</dbReference>
<dbReference type="Proteomes" id="UP000216311">
    <property type="component" value="Unassembled WGS sequence"/>
</dbReference>
<dbReference type="Gene3D" id="1.10.150.240">
    <property type="entry name" value="Putative phosphatase, domain 2"/>
    <property type="match status" value="1"/>
</dbReference>
<evidence type="ECO:0000313" key="1">
    <source>
        <dbReference type="EMBL" id="OYO18140.1"/>
    </source>
</evidence>
<reference evidence="1 2" key="1">
    <citation type="submission" date="2017-07" db="EMBL/GenBank/DDBJ databases">
        <title>Draft whole genome sequences of clinical Proprionibacteriaceae strains.</title>
        <authorList>
            <person name="Bernier A.-M."/>
            <person name="Bernard K."/>
            <person name="Domingo M.-C."/>
        </authorList>
    </citation>
    <scope>NUCLEOTIDE SEQUENCE [LARGE SCALE GENOMIC DNA]</scope>
    <source>
        <strain evidence="1 2">NML 130396</strain>
    </source>
</reference>
<dbReference type="GO" id="GO:0004713">
    <property type="term" value="F:protein tyrosine kinase activity"/>
    <property type="evidence" value="ECO:0007669"/>
    <property type="project" value="TreeGrafter"/>
</dbReference>
<dbReference type="InterPro" id="IPR036412">
    <property type="entry name" value="HAD-like_sf"/>
</dbReference>
<dbReference type="AlphaFoldDB" id="A0A255GQN2"/>
<organism evidence="1 2">
    <name type="scientific">Enemella dayhoffiae</name>
    <dbReference type="NCBI Taxonomy" id="2016507"/>
    <lineage>
        <taxon>Bacteria</taxon>
        <taxon>Bacillati</taxon>
        <taxon>Actinomycetota</taxon>
        <taxon>Actinomycetes</taxon>
        <taxon>Propionibacteriales</taxon>
        <taxon>Propionibacteriaceae</taxon>
        <taxon>Enemella</taxon>
    </lineage>
</organism>
<gene>
    <name evidence="1" type="ORF">CGZ93_16465</name>
</gene>
<evidence type="ECO:0000313" key="2">
    <source>
        <dbReference type="Proteomes" id="UP000216311"/>
    </source>
</evidence>
<dbReference type="PANTHER" id="PTHR43434:SF20">
    <property type="entry name" value="5'-NUCLEOTIDASE"/>
    <property type="match status" value="1"/>
</dbReference>
<dbReference type="SUPFAM" id="SSF56784">
    <property type="entry name" value="HAD-like"/>
    <property type="match status" value="1"/>
</dbReference>
<proteinExistence type="predicted"/>
<dbReference type="SFLD" id="SFLDG01129">
    <property type="entry name" value="C1.5:_HAD__Beta-PGM__Phosphata"/>
    <property type="match status" value="1"/>
</dbReference>
<dbReference type="EMBL" id="NMVQ01000045">
    <property type="protein sequence ID" value="OYO18140.1"/>
    <property type="molecule type" value="Genomic_DNA"/>
</dbReference>
<name>A0A255GQN2_9ACTN</name>